<evidence type="ECO:0000256" key="5">
    <source>
        <dbReference type="ARBA" id="ARBA00022519"/>
    </source>
</evidence>
<evidence type="ECO:0000256" key="6">
    <source>
        <dbReference type="ARBA" id="ARBA00022692"/>
    </source>
</evidence>
<dbReference type="OrthoDB" id="9810980at2"/>
<gene>
    <name evidence="13" type="ORF">DJ017_19175</name>
</gene>
<evidence type="ECO:0000256" key="2">
    <source>
        <dbReference type="ARBA" id="ARBA00009477"/>
    </source>
</evidence>
<dbReference type="Gene3D" id="2.40.30.170">
    <property type="match status" value="1"/>
</dbReference>
<dbReference type="InterPro" id="IPR058982">
    <property type="entry name" value="Beta-barrel_AprE"/>
</dbReference>
<dbReference type="Gene3D" id="1.10.287.1490">
    <property type="match status" value="1"/>
</dbReference>
<dbReference type="NCBIfam" id="TIGR01843">
    <property type="entry name" value="type_I_hlyD"/>
    <property type="match status" value="1"/>
</dbReference>
<keyword evidence="5 9" id="KW-0997">Cell inner membrane</keyword>
<keyword evidence="7" id="KW-1133">Transmembrane helix</keyword>
<evidence type="ECO:0000256" key="9">
    <source>
        <dbReference type="RuleBase" id="RU365093"/>
    </source>
</evidence>
<feature type="domain" description="AprE-like beta-barrel" evidence="12">
    <location>
        <begin position="308"/>
        <end position="398"/>
    </location>
</feature>
<comment type="caution">
    <text evidence="13">The sequence shown here is derived from an EMBL/GenBank/DDBJ whole genome shotgun (WGS) entry which is preliminary data.</text>
</comment>
<evidence type="ECO:0000313" key="13">
    <source>
        <dbReference type="EMBL" id="RAK51985.1"/>
    </source>
</evidence>
<dbReference type="Pfam" id="PF25994">
    <property type="entry name" value="HH_AprE"/>
    <property type="match status" value="1"/>
</dbReference>
<dbReference type="Proteomes" id="UP000249254">
    <property type="component" value="Unassembled WGS sequence"/>
</dbReference>
<feature type="coiled-coil region" evidence="10">
    <location>
        <begin position="137"/>
        <end position="164"/>
    </location>
</feature>
<keyword evidence="6" id="KW-0812">Transmembrane</keyword>
<dbReference type="Pfam" id="PF26002">
    <property type="entry name" value="Beta-barrel_AprE"/>
    <property type="match status" value="1"/>
</dbReference>
<dbReference type="PANTHER" id="PTHR30386:SF17">
    <property type="entry name" value="ALKALINE PROTEASE SECRETION PROTEIN APRE"/>
    <property type="match status" value="1"/>
</dbReference>
<accession>A0A328ABK9</accession>
<dbReference type="InterPro" id="IPR010129">
    <property type="entry name" value="T1SS_HlyD"/>
</dbReference>
<keyword evidence="14" id="KW-1185">Reference proteome</keyword>
<dbReference type="AlphaFoldDB" id="A0A328ABK9"/>
<evidence type="ECO:0000256" key="1">
    <source>
        <dbReference type="ARBA" id="ARBA00004377"/>
    </source>
</evidence>
<dbReference type="PRINTS" id="PR01490">
    <property type="entry name" value="RTXTOXIND"/>
</dbReference>
<keyword evidence="8" id="KW-0472">Membrane</keyword>
<evidence type="ECO:0000259" key="12">
    <source>
        <dbReference type="Pfam" id="PF26002"/>
    </source>
</evidence>
<dbReference type="SUPFAM" id="SSF111369">
    <property type="entry name" value="HlyD-like secretion proteins"/>
    <property type="match status" value="1"/>
</dbReference>
<comment type="subcellular location">
    <subcellularLocation>
        <location evidence="1 9">Cell inner membrane</location>
        <topology evidence="1 9">Single-pass membrane protein</topology>
    </subcellularLocation>
</comment>
<evidence type="ECO:0000256" key="3">
    <source>
        <dbReference type="ARBA" id="ARBA00022448"/>
    </source>
</evidence>
<dbReference type="GO" id="GO:0005886">
    <property type="term" value="C:plasma membrane"/>
    <property type="evidence" value="ECO:0007669"/>
    <property type="project" value="UniProtKB-SubCell"/>
</dbReference>
<reference evidence="14" key="1">
    <citation type="submission" date="2018-05" db="EMBL/GenBank/DDBJ databases">
        <authorList>
            <person name="Li X."/>
        </authorList>
    </citation>
    <scope>NUCLEOTIDE SEQUENCE [LARGE SCALE GENOMIC DNA]</scope>
    <source>
        <strain evidence="14">LX32</strain>
    </source>
</reference>
<dbReference type="GO" id="GO:0015031">
    <property type="term" value="P:protein transport"/>
    <property type="evidence" value="ECO:0007669"/>
    <property type="project" value="InterPro"/>
</dbReference>
<feature type="domain" description="AprE-like long alpha-helical hairpin" evidence="11">
    <location>
        <begin position="77"/>
        <end position="264"/>
    </location>
</feature>
<dbReference type="EMBL" id="QFYQ01000002">
    <property type="protein sequence ID" value="RAK51985.1"/>
    <property type="molecule type" value="Genomic_DNA"/>
</dbReference>
<name>A0A328ABK9_9CAUL</name>
<keyword evidence="3 9" id="KW-0813">Transport</keyword>
<dbReference type="InterPro" id="IPR058781">
    <property type="entry name" value="HH_AprE-like"/>
</dbReference>
<organism evidence="13 14">
    <name type="scientific">Phenylobacterium soli</name>
    <dbReference type="NCBI Taxonomy" id="2170551"/>
    <lineage>
        <taxon>Bacteria</taxon>
        <taxon>Pseudomonadati</taxon>
        <taxon>Pseudomonadota</taxon>
        <taxon>Alphaproteobacteria</taxon>
        <taxon>Caulobacterales</taxon>
        <taxon>Caulobacteraceae</taxon>
        <taxon>Phenylobacterium</taxon>
    </lineage>
</organism>
<evidence type="ECO:0000259" key="11">
    <source>
        <dbReference type="Pfam" id="PF25994"/>
    </source>
</evidence>
<protein>
    <recommendedName>
        <fullName evidence="9">Membrane fusion protein (MFP) family protein</fullName>
    </recommendedName>
</protein>
<proteinExistence type="inferred from homology"/>
<evidence type="ECO:0000256" key="8">
    <source>
        <dbReference type="ARBA" id="ARBA00023136"/>
    </source>
</evidence>
<dbReference type="InterPro" id="IPR050739">
    <property type="entry name" value="MFP"/>
</dbReference>
<evidence type="ECO:0000313" key="14">
    <source>
        <dbReference type="Proteomes" id="UP000249254"/>
    </source>
</evidence>
<comment type="similarity">
    <text evidence="2 9">Belongs to the membrane fusion protein (MFP) (TC 8.A.1) family.</text>
</comment>
<dbReference type="Gene3D" id="2.40.50.100">
    <property type="match status" value="1"/>
</dbReference>
<evidence type="ECO:0000256" key="10">
    <source>
        <dbReference type="SAM" id="Coils"/>
    </source>
</evidence>
<evidence type="ECO:0000256" key="7">
    <source>
        <dbReference type="ARBA" id="ARBA00022989"/>
    </source>
</evidence>
<sequence>MLVGAAIIGTMVVGLGLWASLTPLASGITAPGQVTVEANRKTINHRDAATVKQILVKEGQLVRAGQPLIVFDDTEPKATVAILQNQADSLMSAAARLSAEATNRPAVQFPPELTSRAGDPQVAGMMRDQDFLFTSRLQLFQSQSQVLQQRLDQIQNQVQGDQAQLTSTDEQRKLLVDEMTSFMPLYEKGYAPKTRILAYQRQIADLGGRRGSLVADMARLHQQMGETRMQLASLRDQRQSQAAEQLRDSQSKLEEVLPKLVAAKAALEGTVARAPVDGYVFNLTQFTPGAVVGGGQVLMDIVPSNSPLMVTVMVKPEDIDQVHVGMDAQVRLVGPNPRWNSPLPGKVVVVSADRITNEKTGMGFYRADVRIDPKDMKGLEKNVKVTPGMTATAMIKTGDRTLMGFLITPITDTIHHAFHEQ</sequence>
<evidence type="ECO:0000256" key="4">
    <source>
        <dbReference type="ARBA" id="ARBA00022475"/>
    </source>
</evidence>
<keyword evidence="10" id="KW-0175">Coiled coil</keyword>
<keyword evidence="4 9" id="KW-1003">Cell membrane</keyword>
<dbReference type="PANTHER" id="PTHR30386">
    <property type="entry name" value="MEMBRANE FUSION SUBUNIT OF EMRAB-TOLC MULTIDRUG EFFLUX PUMP"/>
    <property type="match status" value="1"/>
</dbReference>